<evidence type="ECO:0000256" key="1">
    <source>
        <dbReference type="ARBA" id="ARBA00010641"/>
    </source>
</evidence>
<evidence type="ECO:0000313" key="7">
    <source>
        <dbReference type="Proteomes" id="UP000315750"/>
    </source>
</evidence>
<dbReference type="KEGG" id="amuc:Pan181_49490"/>
<dbReference type="PANTHER" id="PTHR43133:SF51">
    <property type="entry name" value="RNA POLYMERASE SIGMA FACTOR"/>
    <property type="match status" value="1"/>
</dbReference>
<dbReference type="InterPro" id="IPR014331">
    <property type="entry name" value="RNA_pol_sigma70_ECF_RHOBA"/>
</dbReference>
<proteinExistence type="inferred from homology"/>
<dbReference type="AlphaFoldDB" id="A0A518AVE8"/>
<organism evidence="6 7">
    <name type="scientific">Aeoliella mucimassa</name>
    <dbReference type="NCBI Taxonomy" id="2527972"/>
    <lineage>
        <taxon>Bacteria</taxon>
        <taxon>Pseudomonadati</taxon>
        <taxon>Planctomycetota</taxon>
        <taxon>Planctomycetia</taxon>
        <taxon>Pirellulales</taxon>
        <taxon>Lacipirellulaceae</taxon>
        <taxon>Aeoliella</taxon>
    </lineage>
</organism>
<keyword evidence="7" id="KW-1185">Reference proteome</keyword>
<evidence type="ECO:0000313" key="6">
    <source>
        <dbReference type="EMBL" id="QDU58709.1"/>
    </source>
</evidence>
<dbReference type="InterPro" id="IPR013324">
    <property type="entry name" value="RNA_pol_sigma_r3/r4-like"/>
</dbReference>
<protein>
    <submittedName>
        <fullName evidence="6">RNA polymerase sigma factor</fullName>
    </submittedName>
</protein>
<dbReference type="SUPFAM" id="SSF88946">
    <property type="entry name" value="Sigma2 domain of RNA polymerase sigma factors"/>
    <property type="match status" value="1"/>
</dbReference>
<dbReference type="EMBL" id="CP036278">
    <property type="protein sequence ID" value="QDU58709.1"/>
    <property type="molecule type" value="Genomic_DNA"/>
</dbReference>
<dbReference type="InterPro" id="IPR013325">
    <property type="entry name" value="RNA_pol_sigma_r2"/>
</dbReference>
<gene>
    <name evidence="6" type="ORF">Pan181_49490</name>
</gene>
<dbReference type="Gene3D" id="1.10.10.10">
    <property type="entry name" value="Winged helix-like DNA-binding domain superfamily/Winged helix DNA-binding domain"/>
    <property type="match status" value="1"/>
</dbReference>
<dbReference type="Gene3D" id="1.10.1740.10">
    <property type="match status" value="1"/>
</dbReference>
<dbReference type="GO" id="GO:0006352">
    <property type="term" value="P:DNA-templated transcription initiation"/>
    <property type="evidence" value="ECO:0007669"/>
    <property type="project" value="InterPro"/>
</dbReference>
<evidence type="ECO:0000256" key="3">
    <source>
        <dbReference type="ARBA" id="ARBA00023082"/>
    </source>
</evidence>
<reference evidence="6 7" key="1">
    <citation type="submission" date="2019-02" db="EMBL/GenBank/DDBJ databases">
        <title>Deep-cultivation of Planctomycetes and their phenomic and genomic characterization uncovers novel biology.</title>
        <authorList>
            <person name="Wiegand S."/>
            <person name="Jogler M."/>
            <person name="Boedeker C."/>
            <person name="Pinto D."/>
            <person name="Vollmers J."/>
            <person name="Rivas-Marin E."/>
            <person name="Kohn T."/>
            <person name="Peeters S.H."/>
            <person name="Heuer A."/>
            <person name="Rast P."/>
            <person name="Oberbeckmann S."/>
            <person name="Bunk B."/>
            <person name="Jeske O."/>
            <person name="Meyerdierks A."/>
            <person name="Storesund J.E."/>
            <person name="Kallscheuer N."/>
            <person name="Luecker S."/>
            <person name="Lage O.M."/>
            <person name="Pohl T."/>
            <person name="Merkel B.J."/>
            <person name="Hornburger P."/>
            <person name="Mueller R.-W."/>
            <person name="Bruemmer F."/>
            <person name="Labrenz M."/>
            <person name="Spormann A.M."/>
            <person name="Op den Camp H."/>
            <person name="Overmann J."/>
            <person name="Amann R."/>
            <person name="Jetten M.S.M."/>
            <person name="Mascher T."/>
            <person name="Medema M.H."/>
            <person name="Devos D.P."/>
            <person name="Kaster A.-K."/>
            <person name="Ovreas L."/>
            <person name="Rohde M."/>
            <person name="Galperin M.Y."/>
            <person name="Jogler C."/>
        </authorList>
    </citation>
    <scope>NUCLEOTIDE SEQUENCE [LARGE SCALE GENOMIC DNA]</scope>
    <source>
        <strain evidence="6 7">Pan181</strain>
    </source>
</reference>
<feature type="domain" description="RNA polymerase sigma-70 region 2" evidence="5">
    <location>
        <begin position="30"/>
        <end position="85"/>
    </location>
</feature>
<keyword evidence="4" id="KW-0804">Transcription</keyword>
<comment type="similarity">
    <text evidence="1">Belongs to the sigma-70 factor family. ECF subfamily.</text>
</comment>
<dbReference type="Proteomes" id="UP000315750">
    <property type="component" value="Chromosome"/>
</dbReference>
<dbReference type="InterPro" id="IPR039425">
    <property type="entry name" value="RNA_pol_sigma-70-like"/>
</dbReference>
<dbReference type="PANTHER" id="PTHR43133">
    <property type="entry name" value="RNA POLYMERASE ECF-TYPE SIGMA FACTO"/>
    <property type="match status" value="1"/>
</dbReference>
<dbReference type="GO" id="GO:0016987">
    <property type="term" value="F:sigma factor activity"/>
    <property type="evidence" value="ECO:0007669"/>
    <property type="project" value="UniProtKB-KW"/>
</dbReference>
<dbReference type="NCBIfam" id="TIGR02989">
    <property type="entry name" value="Sig-70_gvs1"/>
    <property type="match status" value="1"/>
</dbReference>
<dbReference type="RefSeq" id="WP_197528642.1">
    <property type="nucleotide sequence ID" value="NZ_CP036278.1"/>
</dbReference>
<evidence type="ECO:0000256" key="4">
    <source>
        <dbReference type="ARBA" id="ARBA00023163"/>
    </source>
</evidence>
<dbReference type="InterPro" id="IPR014284">
    <property type="entry name" value="RNA_pol_sigma-70_dom"/>
</dbReference>
<sequence length="186" mass="21430">MSPNQDSDESSSLDQLSKEHQEHFVQLLTDEQSKLLNYIAMLLGDPHAARNVLQEANLVIWRKAAEFELGTSFTAWSRKIAFWQAQAYARDRHVFSDELMEQIANRNHFGVADQEEASPRIALRHCLSQLNRSHLELLRERYEEDTPISELAKRTGKTPSAVKVGLMRLRRVLLKCIRKELAFEGT</sequence>
<name>A0A518AVE8_9BACT</name>
<dbReference type="NCBIfam" id="TIGR02937">
    <property type="entry name" value="sigma70-ECF"/>
    <property type="match status" value="1"/>
</dbReference>
<keyword evidence="3" id="KW-0731">Sigma factor</keyword>
<dbReference type="InterPro" id="IPR036388">
    <property type="entry name" value="WH-like_DNA-bd_sf"/>
</dbReference>
<evidence type="ECO:0000256" key="2">
    <source>
        <dbReference type="ARBA" id="ARBA00023015"/>
    </source>
</evidence>
<accession>A0A518AVE8</accession>
<keyword evidence="2" id="KW-0805">Transcription regulation</keyword>
<evidence type="ECO:0000259" key="5">
    <source>
        <dbReference type="Pfam" id="PF04542"/>
    </source>
</evidence>
<dbReference type="Pfam" id="PF04542">
    <property type="entry name" value="Sigma70_r2"/>
    <property type="match status" value="1"/>
</dbReference>
<dbReference type="SUPFAM" id="SSF88659">
    <property type="entry name" value="Sigma3 and sigma4 domains of RNA polymerase sigma factors"/>
    <property type="match status" value="1"/>
</dbReference>
<dbReference type="InterPro" id="IPR007627">
    <property type="entry name" value="RNA_pol_sigma70_r2"/>
</dbReference>